<evidence type="ECO:0000256" key="6">
    <source>
        <dbReference type="RuleBase" id="RU004057"/>
    </source>
</evidence>
<reference evidence="9 10" key="1">
    <citation type="submission" date="2023-02" db="EMBL/GenBank/DDBJ databases">
        <title>Host association and intracellularity evolved multiple times independently in the Rickettsiales.</title>
        <authorList>
            <person name="Castelli M."/>
            <person name="Nardi T."/>
            <person name="Gammuto L."/>
            <person name="Bellinzona G."/>
            <person name="Sabaneyeva E."/>
            <person name="Potekhin A."/>
            <person name="Serra V."/>
            <person name="Petroni G."/>
            <person name="Sassera D."/>
        </authorList>
    </citation>
    <scope>NUCLEOTIDE SEQUENCE [LARGE SCALE GENOMIC DNA]</scope>
    <source>
        <strain evidence="9 10">BOD18</strain>
    </source>
</reference>
<sequence length="228" mass="24519">MNTAQATKVQFVDFSFIELFLNAGLIVKLVIILLFLGSIVSWAIIIDKLILFKKSAQISLIIETLLMKNYPIENIYREVSSGGKIITKHPFAAMLAAATGNLNGKDIKYTSKDEVWGNMKIAAGRSFENIGANINFLATIANNAPFIGLFGTVWGIMNSFKAIASVKSVALSVVAPGIAEALLATAIGLAVAIPSSIFYNKFTSDLNSMSDRAESFALKVITSISSED</sequence>
<keyword evidence="2" id="KW-1003">Cell membrane</keyword>
<feature type="transmembrane region" description="Helical" evidence="7">
    <location>
        <begin position="134"/>
        <end position="157"/>
    </location>
</feature>
<organism evidence="9 10">
    <name type="scientific">Candidatus Cyrtobacter comes</name>
    <dbReference type="NCBI Taxonomy" id="675776"/>
    <lineage>
        <taxon>Bacteria</taxon>
        <taxon>Pseudomonadati</taxon>
        <taxon>Pseudomonadota</taxon>
        <taxon>Alphaproteobacteria</taxon>
        <taxon>Rickettsiales</taxon>
        <taxon>Candidatus Midichloriaceae</taxon>
        <taxon>Candidatus Cyrtobacter</taxon>
    </lineage>
</organism>
<evidence type="ECO:0000256" key="7">
    <source>
        <dbReference type="SAM" id="Phobius"/>
    </source>
</evidence>
<feature type="transmembrane region" description="Helical" evidence="7">
    <location>
        <begin position="20"/>
        <end position="45"/>
    </location>
</feature>
<feature type="transmembrane region" description="Helical" evidence="7">
    <location>
        <begin position="177"/>
        <end position="199"/>
    </location>
</feature>
<evidence type="ECO:0000256" key="3">
    <source>
        <dbReference type="ARBA" id="ARBA00022692"/>
    </source>
</evidence>
<dbReference type="PANTHER" id="PTHR30625">
    <property type="entry name" value="PROTEIN TOLQ"/>
    <property type="match status" value="1"/>
</dbReference>
<evidence type="ECO:0000313" key="10">
    <source>
        <dbReference type="Proteomes" id="UP001293791"/>
    </source>
</evidence>
<keyword evidence="6" id="KW-0813">Transport</keyword>
<keyword evidence="6" id="KW-0653">Protein transport</keyword>
<accession>A0ABU5L8P6</accession>
<feature type="domain" description="MotA/TolQ/ExbB proton channel" evidence="8">
    <location>
        <begin position="97"/>
        <end position="214"/>
    </location>
</feature>
<dbReference type="Proteomes" id="UP001293791">
    <property type="component" value="Unassembled WGS sequence"/>
</dbReference>
<keyword evidence="4 7" id="KW-1133">Transmembrane helix</keyword>
<comment type="caution">
    <text evidence="9">The sequence shown here is derived from an EMBL/GenBank/DDBJ whole genome shotgun (WGS) entry which is preliminary data.</text>
</comment>
<gene>
    <name evidence="9" type="ORF">Cyrtocomes_00875</name>
</gene>
<comment type="similarity">
    <text evidence="6">Belongs to the exbB/tolQ family.</text>
</comment>
<dbReference type="InterPro" id="IPR002898">
    <property type="entry name" value="MotA_ExbB_proton_chnl"/>
</dbReference>
<evidence type="ECO:0000259" key="8">
    <source>
        <dbReference type="Pfam" id="PF01618"/>
    </source>
</evidence>
<keyword evidence="5 7" id="KW-0472">Membrane</keyword>
<proteinExistence type="inferred from homology"/>
<dbReference type="PANTHER" id="PTHR30625:SF3">
    <property type="entry name" value="TOL-PAL SYSTEM PROTEIN TOLQ"/>
    <property type="match status" value="1"/>
</dbReference>
<dbReference type="Pfam" id="PF01618">
    <property type="entry name" value="MotA_ExbB"/>
    <property type="match status" value="1"/>
</dbReference>
<keyword evidence="3 7" id="KW-0812">Transmembrane</keyword>
<protein>
    <submittedName>
        <fullName evidence="9">Tol-Pal system subunit TolQ</fullName>
    </submittedName>
</protein>
<keyword evidence="10" id="KW-1185">Reference proteome</keyword>
<comment type="subcellular location">
    <subcellularLocation>
        <location evidence="1">Cell membrane</location>
        <topology evidence="1">Multi-pass membrane protein</topology>
    </subcellularLocation>
    <subcellularLocation>
        <location evidence="6">Membrane</location>
        <topology evidence="6">Multi-pass membrane protein</topology>
    </subcellularLocation>
</comment>
<evidence type="ECO:0000256" key="2">
    <source>
        <dbReference type="ARBA" id="ARBA00022475"/>
    </source>
</evidence>
<evidence type="ECO:0000256" key="1">
    <source>
        <dbReference type="ARBA" id="ARBA00004651"/>
    </source>
</evidence>
<dbReference type="EMBL" id="JARGYT010000054">
    <property type="protein sequence ID" value="MDZ5762488.1"/>
    <property type="molecule type" value="Genomic_DNA"/>
</dbReference>
<evidence type="ECO:0000313" key="9">
    <source>
        <dbReference type="EMBL" id="MDZ5762488.1"/>
    </source>
</evidence>
<evidence type="ECO:0000256" key="5">
    <source>
        <dbReference type="ARBA" id="ARBA00023136"/>
    </source>
</evidence>
<name>A0ABU5L8P6_9RICK</name>
<evidence type="ECO:0000256" key="4">
    <source>
        <dbReference type="ARBA" id="ARBA00022989"/>
    </source>
</evidence>
<dbReference type="InterPro" id="IPR050790">
    <property type="entry name" value="ExbB/TolQ_transport"/>
</dbReference>